<evidence type="ECO:0000313" key="1">
    <source>
        <dbReference type="EMBL" id="AIW18580.1"/>
    </source>
</evidence>
<keyword evidence="2" id="KW-1185">Reference proteome</keyword>
<gene>
    <name evidence="1" type="ORF">IX92_05760</name>
</gene>
<proteinExistence type="predicted"/>
<dbReference type="EMBL" id="CP009617">
    <property type="protein sequence ID" value="AIW18580.1"/>
    <property type="molecule type" value="Genomic_DNA"/>
</dbReference>
<dbReference type="KEGG" id="vcy:IX92_05760"/>
<name>A0AAN0SB36_9VIBR</name>
<dbReference type="RefSeq" id="WP_043007672.1">
    <property type="nucleotide sequence ID" value="NZ_CP009617.1"/>
</dbReference>
<dbReference type="AlphaFoldDB" id="A0AAN0SB36"/>
<accession>A0AAN0SB36</accession>
<evidence type="ECO:0000313" key="2">
    <source>
        <dbReference type="Proteomes" id="UP000030081"/>
    </source>
</evidence>
<dbReference type="Proteomes" id="UP000030081">
    <property type="component" value="Chromosome 1"/>
</dbReference>
<protein>
    <submittedName>
        <fullName evidence="1">Uncharacterized protein</fullName>
    </submittedName>
</protein>
<sequence>MTQNQSSGAAANDWGRQTARIIAEKLGTSISSKISNECIYKDSHVVIKCAKVDTDSVGVTYKMLERLDFVVGAFQQASGKFELFQLPVSIFDRHMRATASKGAAKGKVGIVRQTVFEEQGKYIGSVTI</sequence>
<organism evidence="1 2">
    <name type="scientific">Vibrio coralliilyticus</name>
    <dbReference type="NCBI Taxonomy" id="190893"/>
    <lineage>
        <taxon>Bacteria</taxon>
        <taxon>Pseudomonadati</taxon>
        <taxon>Pseudomonadota</taxon>
        <taxon>Gammaproteobacteria</taxon>
        <taxon>Vibrionales</taxon>
        <taxon>Vibrionaceae</taxon>
        <taxon>Vibrio</taxon>
    </lineage>
</organism>
<reference evidence="1 2" key="1">
    <citation type="submission" date="2014-10" db="EMBL/GenBank/DDBJ databases">
        <title>The Complete Genome Sequence for the Shellfish Pathogen Vibrio coralliilyticus RE98 Isolated from a Shellfish Hatchery.</title>
        <authorList>
            <person name="Richards G.P."/>
            <person name="Bono J.L."/>
            <person name="Watson M.A."/>
            <person name="Needleman D.S."/>
        </authorList>
    </citation>
    <scope>NUCLEOTIDE SEQUENCE [LARGE SCALE GENOMIC DNA]</scope>
    <source>
        <strain evidence="1 2">RE98</strain>
    </source>
</reference>